<reference evidence="4" key="1">
    <citation type="journal article" date="2023" name="Mol. Biol. Evol.">
        <title>Third-Generation Sequencing Reveals the Adaptive Role of the Epigenome in Three Deep-Sea Polychaetes.</title>
        <authorList>
            <person name="Perez M."/>
            <person name="Aroh O."/>
            <person name="Sun Y."/>
            <person name="Lan Y."/>
            <person name="Juniper S.K."/>
            <person name="Young C.R."/>
            <person name="Angers B."/>
            <person name="Qian P.Y."/>
        </authorList>
    </citation>
    <scope>NUCLEOTIDE SEQUENCE</scope>
    <source>
        <strain evidence="4">R07B-5</strain>
    </source>
</reference>
<gene>
    <name evidence="4" type="ORF">NP493_562g00012</name>
</gene>
<dbReference type="InterPro" id="IPR001680">
    <property type="entry name" value="WD40_rpt"/>
</dbReference>
<dbReference type="InterPro" id="IPR015943">
    <property type="entry name" value="WD40/YVTN_repeat-like_dom_sf"/>
</dbReference>
<protein>
    <recommendedName>
        <fullName evidence="6">WD repeat-containing protein 55 homolog</fullName>
    </recommendedName>
</protein>
<dbReference type="PANTHER" id="PTHR44666">
    <property type="entry name" value="WD REPEAT-CONTAINING PROTEIN 53"/>
    <property type="match status" value="1"/>
</dbReference>
<keyword evidence="2" id="KW-0677">Repeat</keyword>
<proteinExistence type="predicted"/>
<evidence type="ECO:0000256" key="3">
    <source>
        <dbReference type="PROSITE-ProRule" id="PRU00221"/>
    </source>
</evidence>
<keyword evidence="1 3" id="KW-0853">WD repeat</keyword>
<dbReference type="EMBL" id="JAODUO010000562">
    <property type="protein sequence ID" value="KAK2178100.1"/>
    <property type="molecule type" value="Genomic_DNA"/>
</dbReference>
<evidence type="ECO:0000256" key="2">
    <source>
        <dbReference type="ARBA" id="ARBA00022737"/>
    </source>
</evidence>
<dbReference type="Pfam" id="PF00400">
    <property type="entry name" value="WD40"/>
    <property type="match status" value="2"/>
</dbReference>
<evidence type="ECO:0008006" key="6">
    <source>
        <dbReference type="Google" id="ProtNLM"/>
    </source>
</evidence>
<dbReference type="InterPro" id="IPR019775">
    <property type="entry name" value="WD40_repeat_CS"/>
</dbReference>
<evidence type="ECO:0000313" key="4">
    <source>
        <dbReference type="EMBL" id="KAK2178100.1"/>
    </source>
</evidence>
<evidence type="ECO:0000256" key="1">
    <source>
        <dbReference type="ARBA" id="ARBA00022574"/>
    </source>
</evidence>
<dbReference type="PROSITE" id="PS00678">
    <property type="entry name" value="WD_REPEATS_1"/>
    <property type="match status" value="1"/>
</dbReference>
<accession>A0AAD9KVH2</accession>
<organism evidence="4 5">
    <name type="scientific">Ridgeia piscesae</name>
    <name type="common">Tubeworm</name>
    <dbReference type="NCBI Taxonomy" id="27915"/>
    <lineage>
        <taxon>Eukaryota</taxon>
        <taxon>Metazoa</taxon>
        <taxon>Spiralia</taxon>
        <taxon>Lophotrochozoa</taxon>
        <taxon>Annelida</taxon>
        <taxon>Polychaeta</taxon>
        <taxon>Sedentaria</taxon>
        <taxon>Canalipalpata</taxon>
        <taxon>Sabellida</taxon>
        <taxon>Siboglinidae</taxon>
        <taxon>Ridgeia</taxon>
    </lineage>
</organism>
<comment type="caution">
    <text evidence="4">The sequence shown here is derived from an EMBL/GenBank/DDBJ whole genome shotgun (WGS) entry which is preliminary data.</text>
</comment>
<dbReference type="PROSITE" id="PS50082">
    <property type="entry name" value="WD_REPEATS_2"/>
    <property type="match status" value="1"/>
</dbReference>
<dbReference type="SMART" id="SM00320">
    <property type="entry name" value="WD40"/>
    <property type="match status" value="5"/>
</dbReference>
<evidence type="ECO:0000313" key="5">
    <source>
        <dbReference type="Proteomes" id="UP001209878"/>
    </source>
</evidence>
<keyword evidence="5" id="KW-1185">Reference proteome</keyword>
<sequence>MNVQLEGGHTQAVLSIAVTTDEHPHCLYTAAGKKIQVFDLRSFRDPVEEYDFNEDEINQIVINKKEKYLAACDDSGQVKVINLDEKKLYRTLRKHTNICATVSFRPNRDSDLLSGAYDCKLIQWDFARVRSVCTMSMQDFGTAGEAIGSPMLTPPFVHSLALSSDGGIMAVGTENALVEIFDASKRTLSYRKTFRRHTQGVCQVHFPVFNDNFLVSGGNDGNIFLWDMTHSSGLGVTCNGLSNGKPHCEEVLPKFTIEHSHKVNWISSGVCANRKFFVVADNTCDPMLYAFPE</sequence>
<dbReference type="Gene3D" id="2.130.10.10">
    <property type="entry name" value="YVTN repeat-like/Quinoprotein amine dehydrogenase"/>
    <property type="match status" value="2"/>
</dbReference>
<dbReference type="AlphaFoldDB" id="A0AAD9KVH2"/>
<feature type="repeat" description="WD" evidence="3">
    <location>
        <begin position="194"/>
        <end position="236"/>
    </location>
</feature>
<dbReference type="InterPro" id="IPR042453">
    <property type="entry name" value="WDR53"/>
</dbReference>
<name>A0AAD9KVH2_RIDPI</name>
<dbReference type="Proteomes" id="UP001209878">
    <property type="component" value="Unassembled WGS sequence"/>
</dbReference>
<dbReference type="SUPFAM" id="SSF50978">
    <property type="entry name" value="WD40 repeat-like"/>
    <property type="match status" value="1"/>
</dbReference>
<dbReference type="PANTHER" id="PTHR44666:SF1">
    <property type="entry name" value="WD REPEAT-CONTAINING PROTEIN 53"/>
    <property type="match status" value="1"/>
</dbReference>
<dbReference type="InterPro" id="IPR036322">
    <property type="entry name" value="WD40_repeat_dom_sf"/>
</dbReference>